<name>A0A7S1TEP6_9RHOD</name>
<protein>
    <submittedName>
        <fullName evidence="2">Uncharacterized protein</fullName>
    </submittedName>
</protein>
<gene>
    <name evidence="2" type="ORF">CCAE0312_LOCUS6621</name>
</gene>
<reference evidence="2" key="1">
    <citation type="submission" date="2021-01" db="EMBL/GenBank/DDBJ databases">
        <authorList>
            <person name="Corre E."/>
            <person name="Pelletier E."/>
            <person name="Niang G."/>
            <person name="Scheremetjew M."/>
            <person name="Finn R."/>
            <person name="Kale V."/>
            <person name="Holt S."/>
            <person name="Cochrane G."/>
            <person name="Meng A."/>
            <person name="Brown T."/>
            <person name="Cohen L."/>
        </authorList>
    </citation>
    <scope>NUCLEOTIDE SEQUENCE</scope>
    <source>
        <strain evidence="2">SAG 36.94</strain>
    </source>
</reference>
<evidence type="ECO:0000313" key="2">
    <source>
        <dbReference type="EMBL" id="CAD9234532.1"/>
    </source>
</evidence>
<evidence type="ECO:0000256" key="1">
    <source>
        <dbReference type="SAM" id="MobiDB-lite"/>
    </source>
</evidence>
<proteinExistence type="predicted"/>
<dbReference type="AlphaFoldDB" id="A0A7S1TEP6"/>
<dbReference type="EMBL" id="HBGH01011907">
    <property type="protein sequence ID" value="CAD9234532.1"/>
    <property type="molecule type" value="Transcribed_RNA"/>
</dbReference>
<sequence length="147" mass="16085">MTFDERNFVQSGFSGFKHPRGWANCVEEIGGEMSKDVALVAGYGSSSDSDPEAGDARERKRHKQEPPTPQATSEAIRVGDVVQEVRMPSLPCAFKANVVRADGNSALFVPPQTARRRPNIVTEDFAGMGLRSKSLKKPATREAKHEN</sequence>
<feature type="region of interest" description="Disordered" evidence="1">
    <location>
        <begin position="41"/>
        <end position="76"/>
    </location>
</feature>
<accession>A0A7S1TEP6</accession>
<organism evidence="2">
    <name type="scientific">Compsopogon caeruleus</name>
    <dbReference type="NCBI Taxonomy" id="31354"/>
    <lineage>
        <taxon>Eukaryota</taxon>
        <taxon>Rhodophyta</taxon>
        <taxon>Compsopogonophyceae</taxon>
        <taxon>Compsopogonales</taxon>
        <taxon>Compsopogonaceae</taxon>
        <taxon>Compsopogon</taxon>
    </lineage>
</organism>